<evidence type="ECO:0000313" key="2">
    <source>
        <dbReference type="Proteomes" id="UP000184267"/>
    </source>
</evidence>
<reference evidence="1 2" key="1">
    <citation type="submission" date="2016-10" db="EMBL/GenBank/DDBJ databases">
        <title>Genome sequence of the basidiomycete white-rot fungus Trametes pubescens.</title>
        <authorList>
            <person name="Makela M.R."/>
            <person name="Granchi Z."/>
            <person name="Peng M."/>
            <person name="De Vries R.P."/>
            <person name="Grigoriev I."/>
            <person name="Riley R."/>
            <person name="Hilden K."/>
        </authorList>
    </citation>
    <scope>NUCLEOTIDE SEQUENCE [LARGE SCALE GENOMIC DNA]</scope>
    <source>
        <strain evidence="1 2">FBCC735</strain>
    </source>
</reference>
<gene>
    <name evidence="1" type="ORF">TRAPUB_10112</name>
</gene>
<organism evidence="1 2">
    <name type="scientific">Trametes pubescens</name>
    <name type="common">White-rot fungus</name>
    <dbReference type="NCBI Taxonomy" id="154538"/>
    <lineage>
        <taxon>Eukaryota</taxon>
        <taxon>Fungi</taxon>
        <taxon>Dikarya</taxon>
        <taxon>Basidiomycota</taxon>
        <taxon>Agaricomycotina</taxon>
        <taxon>Agaricomycetes</taxon>
        <taxon>Polyporales</taxon>
        <taxon>Polyporaceae</taxon>
        <taxon>Trametes</taxon>
    </lineage>
</organism>
<name>A0A1M2W0M9_TRAPU</name>
<accession>A0A1M2W0M9</accession>
<evidence type="ECO:0000313" key="1">
    <source>
        <dbReference type="EMBL" id="OJT13346.1"/>
    </source>
</evidence>
<keyword evidence="2" id="KW-1185">Reference proteome</keyword>
<protein>
    <submittedName>
        <fullName evidence="1">Uncharacterized protein</fullName>
    </submittedName>
</protein>
<comment type="caution">
    <text evidence="1">The sequence shown here is derived from an EMBL/GenBank/DDBJ whole genome shotgun (WGS) entry which is preliminary data.</text>
</comment>
<sequence>MVSVSTYTATRNIQRITLDVMIENPSVKVVQIRDGVNWLSWKWNRPPLSSREVRSWGRK</sequence>
<dbReference type="EMBL" id="MNAD01000413">
    <property type="protein sequence ID" value="OJT13346.1"/>
    <property type="molecule type" value="Genomic_DNA"/>
</dbReference>
<dbReference type="Proteomes" id="UP000184267">
    <property type="component" value="Unassembled WGS sequence"/>
</dbReference>
<proteinExistence type="predicted"/>
<dbReference type="AlphaFoldDB" id="A0A1M2W0M9"/>